<evidence type="ECO:0000256" key="1">
    <source>
        <dbReference type="ARBA" id="ARBA00008061"/>
    </source>
</evidence>
<proteinExistence type="inferred from homology"/>
<dbReference type="InterPro" id="IPR044505">
    <property type="entry name" value="GlgX_Isoamylase_N_E_set"/>
</dbReference>
<feature type="domain" description="Glycosyl hydrolase family 13 catalytic" evidence="5">
    <location>
        <begin position="163"/>
        <end position="575"/>
    </location>
</feature>
<feature type="region of interest" description="Disordered" evidence="4">
    <location>
        <begin position="473"/>
        <end position="493"/>
    </location>
</feature>
<name>A0ABX0Q6Y0_9GAMM</name>
<dbReference type="CDD" id="cd11326">
    <property type="entry name" value="AmyAc_Glg_debranch"/>
    <property type="match status" value="1"/>
</dbReference>
<dbReference type="Pfam" id="PF21331">
    <property type="entry name" value="Isoamylase_C"/>
    <property type="match status" value="1"/>
</dbReference>
<dbReference type="InterPro" id="IPR004193">
    <property type="entry name" value="Glyco_hydro_13_N"/>
</dbReference>
<organism evidence="6 7">
    <name type="scientific">Luteibacter jiangsuensis</name>
    <dbReference type="NCBI Taxonomy" id="637577"/>
    <lineage>
        <taxon>Bacteria</taxon>
        <taxon>Pseudomonadati</taxon>
        <taxon>Pseudomonadota</taxon>
        <taxon>Gammaproteobacteria</taxon>
        <taxon>Lysobacterales</taxon>
        <taxon>Rhodanobacteraceae</taxon>
        <taxon>Luteibacter</taxon>
    </lineage>
</organism>
<dbReference type="InterPro" id="IPR006047">
    <property type="entry name" value="GH13_cat_dom"/>
</dbReference>
<dbReference type="EMBL" id="JAAQQR010000005">
    <property type="protein sequence ID" value="NID05684.1"/>
    <property type="molecule type" value="Genomic_DNA"/>
</dbReference>
<dbReference type="SUPFAM" id="SSF51445">
    <property type="entry name" value="(Trans)glycosidases"/>
    <property type="match status" value="1"/>
</dbReference>
<dbReference type="InterPro" id="IPR017853">
    <property type="entry name" value="GH"/>
</dbReference>
<evidence type="ECO:0000259" key="5">
    <source>
        <dbReference type="SMART" id="SM00642"/>
    </source>
</evidence>
<dbReference type="InterPro" id="IPR013780">
    <property type="entry name" value="Glyco_hydro_b"/>
</dbReference>
<evidence type="ECO:0000256" key="3">
    <source>
        <dbReference type="ARBA" id="ARBA00023295"/>
    </source>
</evidence>
<evidence type="ECO:0000256" key="4">
    <source>
        <dbReference type="SAM" id="MobiDB-lite"/>
    </source>
</evidence>
<keyword evidence="2" id="KW-0378">Hydrolase</keyword>
<dbReference type="Pfam" id="PF02922">
    <property type="entry name" value="CBM_48"/>
    <property type="match status" value="1"/>
</dbReference>
<dbReference type="Gene3D" id="2.60.40.10">
    <property type="entry name" value="Immunoglobulins"/>
    <property type="match status" value="1"/>
</dbReference>
<protein>
    <submittedName>
        <fullName evidence="6">Glycogen debranching protein GlgX</fullName>
    </submittedName>
</protein>
<keyword evidence="7" id="KW-1185">Reference proteome</keyword>
<gene>
    <name evidence="6" type="primary">glgX</name>
    <name evidence="6" type="ORF">HBF26_12360</name>
</gene>
<dbReference type="RefSeq" id="WP_167126780.1">
    <property type="nucleotide sequence ID" value="NZ_JAAQQR010000005.1"/>
</dbReference>
<dbReference type="CDD" id="cd02856">
    <property type="entry name" value="E_set_GDE_Isoamylase_N"/>
    <property type="match status" value="1"/>
</dbReference>
<dbReference type="Proteomes" id="UP001429601">
    <property type="component" value="Unassembled WGS sequence"/>
</dbReference>
<dbReference type="PANTHER" id="PTHR43002">
    <property type="entry name" value="GLYCOGEN DEBRANCHING ENZYME"/>
    <property type="match status" value="1"/>
</dbReference>
<comment type="similarity">
    <text evidence="1">Belongs to the glycosyl hydrolase 13 family.</text>
</comment>
<sequence length="706" mass="77103">MAPLVLTAGTPQPLGAYWDGHGVNLSVFTRHAERVEWCLFDASGQHEVARLPLPAREGDIWHGYLEGAAPGLVYGLRVHGPYDPANGHRFNSQKLLVDPYARALQGRFQWNDAVFGYTHGAPDRMAVPDDRDSAPFVPKSVVSAPFPAAPQRPARPRIPWTDTVIYEMHVKGQTMRHPRIPPGIRGTMAALADPNLISYWQDLGVTALEWMPVASFLDEERLARHGLSNYWGYNPIAPLAVHSPYLASGHVQEMVDTIDRLHGAGLEVILDVVLNHTAESGERGPTLSLRGLDNATYYQLRKDDASAYVDDSGCGNTLDPEEPAVIALFHAALRYWACDIGVDGFRFDLAPLLGRWETGRFDANAALWRTIAADPDLRDVKLIAEPWDASSRGSALGAFPSPIREWNGRYRDDIRRFWRGDACTRGALATRLAGSSDVFAHGGRTPGMGVNFVTCHDGFTLADLTAYARKHNEANPYDGQDGSTENLSANGGVEGATDDAGVLAGRRRRRRAMLGTLALSRGVPMFLAGDELSRTQLGNNNAFCQDNPMSWLDWSALGDSGRDLRAWIADALALRRRLPFLRLDAFYTGTSPGGVADDSDIRWFEPDGREMNDASWNDNVQRALAVLVSGPLLAEERRERLYLALNPGLGPVPFHLPAPRGMGAWRVVLDNGDAAGTTRGNILSCGSLVDVPPGGLLVFEPESQAG</sequence>
<dbReference type="InterPro" id="IPR048644">
    <property type="entry name" value="Isoamylase_C"/>
</dbReference>
<dbReference type="SMART" id="SM00642">
    <property type="entry name" value="Aamy"/>
    <property type="match status" value="1"/>
</dbReference>
<dbReference type="Gene3D" id="2.60.40.1180">
    <property type="entry name" value="Golgi alpha-mannosidase II"/>
    <property type="match status" value="1"/>
</dbReference>
<dbReference type="InterPro" id="IPR014756">
    <property type="entry name" value="Ig_E-set"/>
</dbReference>
<dbReference type="SUPFAM" id="SSF51011">
    <property type="entry name" value="Glycosyl hydrolase domain"/>
    <property type="match status" value="1"/>
</dbReference>
<evidence type="ECO:0000256" key="2">
    <source>
        <dbReference type="ARBA" id="ARBA00022801"/>
    </source>
</evidence>
<keyword evidence="3" id="KW-0326">Glycosidase</keyword>
<comment type="caution">
    <text evidence="6">The sequence shown here is derived from an EMBL/GenBank/DDBJ whole genome shotgun (WGS) entry which is preliminary data.</text>
</comment>
<reference evidence="6 7" key="1">
    <citation type="journal article" date="2011" name="Curr. Microbiol.">
        <title>Luteibacter jiangsuensis sp. nov.: a methamidophos-degrading bacterium isolated from a methamidophos-manufacturing factory.</title>
        <authorList>
            <person name="Wang L."/>
            <person name="Wang G.L."/>
            <person name="Li S.P."/>
            <person name="Jiang J.D."/>
        </authorList>
    </citation>
    <scope>NUCLEOTIDE SEQUENCE [LARGE SCALE GENOMIC DNA]</scope>
    <source>
        <strain evidence="6 7">CGMCC 1.10133</strain>
    </source>
</reference>
<dbReference type="Gene3D" id="3.20.20.80">
    <property type="entry name" value="Glycosidases"/>
    <property type="match status" value="1"/>
</dbReference>
<dbReference type="InterPro" id="IPR013783">
    <property type="entry name" value="Ig-like_fold"/>
</dbReference>
<dbReference type="InterPro" id="IPR011837">
    <property type="entry name" value="Glycogen_debranch_GlgX"/>
</dbReference>
<accession>A0ABX0Q6Y0</accession>
<dbReference type="NCBIfam" id="TIGR02100">
    <property type="entry name" value="glgX_debranch"/>
    <property type="match status" value="1"/>
</dbReference>
<evidence type="ECO:0000313" key="6">
    <source>
        <dbReference type="EMBL" id="NID05684.1"/>
    </source>
</evidence>
<evidence type="ECO:0000313" key="7">
    <source>
        <dbReference type="Proteomes" id="UP001429601"/>
    </source>
</evidence>
<dbReference type="SUPFAM" id="SSF81296">
    <property type="entry name" value="E set domains"/>
    <property type="match status" value="1"/>
</dbReference>